<name>A0BT92_PARTE</name>
<dbReference type="RefSeq" id="XP_001429157.1">
    <property type="nucleotide sequence ID" value="XM_001429120.1"/>
</dbReference>
<gene>
    <name evidence="1" type="ORF">GSPATT00031991001</name>
</gene>
<dbReference type="GeneID" id="5014941"/>
<evidence type="ECO:0000313" key="1">
    <source>
        <dbReference type="EMBL" id="CAK61759.1"/>
    </source>
</evidence>
<sequence>MPTSYDSYLRIATTNALNAYNCTRRGCLSDLWYILQRCTHTGYEVQPKYSERKMKRQIAQKHYFETILYLSPTPYLSFISSTTGSPSRFDSYKTLDLVSAIAQERRHYYYSATQFDLFKQQLSLYIPPQHKV</sequence>
<dbReference type="EMBL" id="CT868015">
    <property type="protein sequence ID" value="CAK61759.1"/>
    <property type="molecule type" value="Genomic_DNA"/>
</dbReference>
<dbReference type="KEGG" id="ptm:GSPATT00031991001"/>
<reference evidence="1 2" key="1">
    <citation type="journal article" date="2006" name="Nature">
        <title>Global trends of whole-genome duplications revealed by the ciliate Paramecium tetraurelia.</title>
        <authorList>
            <consortium name="Genoscope"/>
            <person name="Aury J.-M."/>
            <person name="Jaillon O."/>
            <person name="Duret L."/>
            <person name="Noel B."/>
            <person name="Jubin C."/>
            <person name="Porcel B.M."/>
            <person name="Segurens B."/>
            <person name="Daubin V."/>
            <person name="Anthouard V."/>
            <person name="Aiach N."/>
            <person name="Arnaiz O."/>
            <person name="Billaut A."/>
            <person name="Beisson J."/>
            <person name="Blanc I."/>
            <person name="Bouhouche K."/>
            <person name="Camara F."/>
            <person name="Duharcourt S."/>
            <person name="Guigo R."/>
            <person name="Gogendeau D."/>
            <person name="Katinka M."/>
            <person name="Keller A.-M."/>
            <person name="Kissmehl R."/>
            <person name="Klotz C."/>
            <person name="Koll F."/>
            <person name="Le Moue A."/>
            <person name="Lepere C."/>
            <person name="Malinsky S."/>
            <person name="Nowacki M."/>
            <person name="Nowak J.K."/>
            <person name="Plattner H."/>
            <person name="Poulain J."/>
            <person name="Ruiz F."/>
            <person name="Serrano V."/>
            <person name="Zagulski M."/>
            <person name="Dessen P."/>
            <person name="Betermier M."/>
            <person name="Weissenbach J."/>
            <person name="Scarpelli C."/>
            <person name="Schachter V."/>
            <person name="Sperling L."/>
            <person name="Meyer E."/>
            <person name="Cohen J."/>
            <person name="Wincker P."/>
        </authorList>
    </citation>
    <scope>NUCLEOTIDE SEQUENCE [LARGE SCALE GENOMIC DNA]</scope>
    <source>
        <strain evidence="1 2">Stock d4-2</strain>
    </source>
</reference>
<organism evidence="1 2">
    <name type="scientific">Paramecium tetraurelia</name>
    <dbReference type="NCBI Taxonomy" id="5888"/>
    <lineage>
        <taxon>Eukaryota</taxon>
        <taxon>Sar</taxon>
        <taxon>Alveolata</taxon>
        <taxon>Ciliophora</taxon>
        <taxon>Intramacronucleata</taxon>
        <taxon>Oligohymenophorea</taxon>
        <taxon>Peniculida</taxon>
        <taxon>Parameciidae</taxon>
        <taxon>Paramecium</taxon>
    </lineage>
</organism>
<dbReference type="HOGENOM" id="CLU_1921157_0_0_1"/>
<protein>
    <submittedName>
        <fullName evidence="1">Uncharacterized protein</fullName>
    </submittedName>
</protein>
<dbReference type="Proteomes" id="UP000000600">
    <property type="component" value="Unassembled WGS sequence"/>
</dbReference>
<dbReference type="InParanoid" id="A0BT92"/>
<dbReference type="AlphaFoldDB" id="A0BT92"/>
<proteinExistence type="predicted"/>
<evidence type="ECO:0000313" key="2">
    <source>
        <dbReference type="Proteomes" id="UP000000600"/>
    </source>
</evidence>
<accession>A0BT92</accession>
<keyword evidence="2" id="KW-1185">Reference proteome</keyword>